<feature type="region of interest" description="Disordered" evidence="5">
    <location>
        <begin position="251"/>
        <end position="310"/>
    </location>
</feature>
<accession>A0ABY7FTS0</accession>
<proteinExistence type="predicted"/>
<dbReference type="CDD" id="cd11661">
    <property type="entry name" value="SANT_MTA3_like"/>
    <property type="match status" value="1"/>
</dbReference>
<dbReference type="PROSITE" id="PS51293">
    <property type="entry name" value="SANT"/>
    <property type="match status" value="1"/>
</dbReference>
<feature type="compositionally biased region" description="Basic and acidic residues" evidence="5">
    <location>
        <begin position="200"/>
        <end position="212"/>
    </location>
</feature>
<evidence type="ECO:0000259" key="6">
    <source>
        <dbReference type="PROSITE" id="PS51156"/>
    </source>
</evidence>
<dbReference type="InterPro" id="IPR000949">
    <property type="entry name" value="ELM2_dom"/>
</dbReference>
<organism evidence="8 9">
    <name type="scientific">Mya arenaria</name>
    <name type="common">Soft-shell clam</name>
    <dbReference type="NCBI Taxonomy" id="6604"/>
    <lineage>
        <taxon>Eukaryota</taxon>
        <taxon>Metazoa</taxon>
        <taxon>Spiralia</taxon>
        <taxon>Lophotrochozoa</taxon>
        <taxon>Mollusca</taxon>
        <taxon>Bivalvia</taxon>
        <taxon>Autobranchia</taxon>
        <taxon>Heteroconchia</taxon>
        <taxon>Euheterodonta</taxon>
        <taxon>Imparidentia</taxon>
        <taxon>Neoheterodontei</taxon>
        <taxon>Myida</taxon>
        <taxon>Myoidea</taxon>
        <taxon>Myidae</taxon>
        <taxon>Mya</taxon>
    </lineage>
</organism>
<evidence type="ECO:0000256" key="1">
    <source>
        <dbReference type="ARBA" id="ARBA00022491"/>
    </source>
</evidence>
<dbReference type="Pfam" id="PF01448">
    <property type="entry name" value="ELM2"/>
    <property type="match status" value="1"/>
</dbReference>
<feature type="domain" description="SANT" evidence="7">
    <location>
        <begin position="92"/>
        <end position="144"/>
    </location>
</feature>
<keyword evidence="2" id="KW-0805">Transcription regulation</keyword>
<evidence type="ECO:0000313" key="8">
    <source>
        <dbReference type="EMBL" id="WAR24218.1"/>
    </source>
</evidence>
<evidence type="ECO:0000256" key="3">
    <source>
        <dbReference type="ARBA" id="ARBA00023163"/>
    </source>
</evidence>
<keyword evidence="9" id="KW-1185">Reference proteome</keyword>
<evidence type="ECO:0000259" key="7">
    <source>
        <dbReference type="PROSITE" id="PS51293"/>
    </source>
</evidence>
<protein>
    <submittedName>
        <fullName evidence="8">MIER1-like protein</fullName>
    </submittedName>
</protein>
<dbReference type="InterPro" id="IPR040138">
    <property type="entry name" value="MIER/MTA"/>
</dbReference>
<dbReference type="InterPro" id="IPR001005">
    <property type="entry name" value="SANT/Myb"/>
</dbReference>
<feature type="domain" description="ELM2" evidence="6">
    <location>
        <begin position="1"/>
        <end position="50"/>
    </location>
</feature>
<evidence type="ECO:0000256" key="2">
    <source>
        <dbReference type="ARBA" id="ARBA00023015"/>
    </source>
</evidence>
<dbReference type="SMART" id="SM01189">
    <property type="entry name" value="ELM2"/>
    <property type="match status" value="1"/>
</dbReference>
<dbReference type="InterPro" id="IPR009057">
    <property type="entry name" value="Homeodomain-like_sf"/>
</dbReference>
<keyword evidence="3" id="KW-0804">Transcription</keyword>
<feature type="non-terminal residue" evidence="8">
    <location>
        <position position="366"/>
    </location>
</feature>
<keyword evidence="4" id="KW-0539">Nucleus</keyword>
<keyword evidence="1" id="KW-0678">Repressor</keyword>
<dbReference type="EMBL" id="CP111024">
    <property type="protein sequence ID" value="WAR24218.1"/>
    <property type="molecule type" value="Genomic_DNA"/>
</dbReference>
<dbReference type="SUPFAM" id="SSF46689">
    <property type="entry name" value="Homeodomain-like"/>
    <property type="match status" value="1"/>
</dbReference>
<gene>
    <name evidence="8" type="ORF">MAR_037887</name>
</gene>
<name>A0ABY7FTS0_MYAAR</name>
<evidence type="ECO:0000256" key="4">
    <source>
        <dbReference type="ARBA" id="ARBA00023242"/>
    </source>
</evidence>
<feature type="region of interest" description="Disordered" evidence="5">
    <location>
        <begin position="174"/>
        <end position="220"/>
    </location>
</feature>
<dbReference type="PANTHER" id="PTHR10865">
    <property type="entry name" value="METASTASIS-ASSOCIATED PROTEIN AND MESODERM INDUCTION EARLY RESPONSE PROTEIN"/>
    <property type="match status" value="1"/>
</dbReference>
<feature type="compositionally biased region" description="Polar residues" evidence="5">
    <location>
        <begin position="301"/>
        <end position="310"/>
    </location>
</feature>
<dbReference type="InterPro" id="IPR045787">
    <property type="entry name" value="MIER1/3_C"/>
</dbReference>
<dbReference type="Pfam" id="PF19426">
    <property type="entry name" value="MIER1_3_C"/>
    <property type="match status" value="1"/>
</dbReference>
<evidence type="ECO:0000313" key="9">
    <source>
        <dbReference type="Proteomes" id="UP001164746"/>
    </source>
</evidence>
<reference evidence="8" key="1">
    <citation type="submission" date="2022-11" db="EMBL/GenBank/DDBJ databases">
        <title>Centuries of genome instability and evolution in soft-shell clam transmissible cancer (bioRxiv).</title>
        <authorList>
            <person name="Hart S.F.M."/>
            <person name="Yonemitsu M.A."/>
            <person name="Giersch R.M."/>
            <person name="Beal B.F."/>
            <person name="Arriagada G."/>
            <person name="Davis B.W."/>
            <person name="Ostrander E.A."/>
            <person name="Goff S.P."/>
            <person name="Metzger M.J."/>
        </authorList>
    </citation>
    <scope>NUCLEOTIDE SEQUENCE</scope>
    <source>
        <strain evidence="8">MELC-2E11</strain>
        <tissue evidence="8">Siphon/mantle</tissue>
    </source>
</reference>
<dbReference type="SMART" id="SM00717">
    <property type="entry name" value="SANT"/>
    <property type="match status" value="1"/>
</dbReference>
<sequence>TISVGSTYQAVVPEGLCKYGDAPAYENEDRLLWDPSKMDDSEVEKYLEDIHLQSLQTSVGVNAVPTGAHVRDDEQVLTLSRCNHLNFRIVSDPMSLWSEEECSNFETGLRFYGKDFYMIHQNKVKTRSVGELVQFYYLWKKTERHDIFANKTRLEKRRYTLHPGVTDYMERFIDDQETPPPPVSSRDRSASPVHSLLYGDPKRGHLKPHPDHGSGVALGNSGVLPAASTHFQAILTEADVNTATTTIPTMDSRVLNPAAEKGFPPLTNGSSETDSEYVPPFKKSKMNGPPDFRAGDGINDLHSSTASSDAQNHVDSLAITSVVKMTDISCSKPSESFVPVTKILDVKSVGITSVEMSHTRSAEVTQ</sequence>
<evidence type="ECO:0000256" key="5">
    <source>
        <dbReference type="SAM" id="MobiDB-lite"/>
    </source>
</evidence>
<dbReference type="InterPro" id="IPR017884">
    <property type="entry name" value="SANT_dom"/>
</dbReference>
<dbReference type="PROSITE" id="PS51156">
    <property type="entry name" value="ELM2"/>
    <property type="match status" value="1"/>
</dbReference>
<dbReference type="Gene3D" id="1.10.10.60">
    <property type="entry name" value="Homeodomain-like"/>
    <property type="match status" value="1"/>
</dbReference>
<dbReference type="Proteomes" id="UP001164746">
    <property type="component" value="Chromosome 13"/>
</dbReference>
<dbReference type="PANTHER" id="PTHR10865:SF28">
    <property type="entry name" value="ELM2 DOMAIN-CONTAINING PROTEIN"/>
    <property type="match status" value="1"/>
</dbReference>